<keyword evidence="6" id="KW-1133">Transmembrane helix</keyword>
<evidence type="ECO:0000256" key="3">
    <source>
        <dbReference type="ARBA" id="ARBA00022448"/>
    </source>
</evidence>
<comment type="subcellular location">
    <subcellularLocation>
        <location evidence="1">Membrane</location>
        <topology evidence="1">Multi-pass membrane protein</topology>
    </subcellularLocation>
</comment>
<keyword evidence="3 12" id="KW-0813">Transport</keyword>
<evidence type="ECO:0000256" key="10">
    <source>
        <dbReference type="ARBA" id="ARBA00023201"/>
    </source>
</evidence>
<feature type="compositionally biased region" description="Basic and acidic residues" evidence="13">
    <location>
        <begin position="333"/>
        <end position="351"/>
    </location>
</feature>
<dbReference type="Gene3D" id="1.10.287.770">
    <property type="entry name" value="YojJ-like"/>
    <property type="match status" value="1"/>
</dbReference>
<dbReference type="GO" id="GO:0005886">
    <property type="term" value="C:plasma membrane"/>
    <property type="evidence" value="ECO:0007669"/>
    <property type="project" value="TreeGrafter"/>
</dbReference>
<sequence length="427" mass="46881">MQFLGPYQLYRHEFTMGLPQDSTVGQTLWYAGGRLREVISGCEPACRPQESVPYPGGRVEVGIGSWESWPSLSESTLCHTLTPNVTWSQLADQKRVDLELKLNTKGSECDYRLFVHPRREPVMSGLGVRGVQQDLRLRYLCHAETSDRVSVQLISRVLDRESLNRAPCHPANDYYYESCIMDCAHHQWAERENCSTPEMLRDFPQLVECSKTVLRRAQGDGSLAVSAAECPCLPACHTRSFVADTGVETFPVSSTWTKKRPLVVRVAAASVAEEVSTERRSYRLPSLLSEMGGFVSLVLGVSVLSVVDTIIAAIAGRGITQTAEPARPGTATPDRRGTTGPDRRGANRDHSWTTTLYRRGTTGPDHESRATASTTDEGATNGVSSSGSSARIGAGGQPRNSRRQESSVHSTADAERRSEDSVYSIQF</sequence>
<feature type="compositionally biased region" description="Low complexity" evidence="13">
    <location>
        <begin position="378"/>
        <end position="392"/>
    </location>
</feature>
<evidence type="ECO:0000256" key="9">
    <source>
        <dbReference type="ARBA" id="ARBA00023136"/>
    </source>
</evidence>
<evidence type="ECO:0000256" key="13">
    <source>
        <dbReference type="SAM" id="MobiDB-lite"/>
    </source>
</evidence>
<comment type="similarity">
    <text evidence="2 12">Belongs to the amiloride-sensitive sodium channel (TC 1.A.6) family.</text>
</comment>
<evidence type="ECO:0000256" key="5">
    <source>
        <dbReference type="ARBA" id="ARBA00022692"/>
    </source>
</evidence>
<name>A0A6A4UZ93_AMPAM</name>
<protein>
    <submittedName>
        <fullName evidence="14">Uncharacterized protein</fullName>
    </submittedName>
</protein>
<evidence type="ECO:0000256" key="12">
    <source>
        <dbReference type="RuleBase" id="RU000679"/>
    </source>
</evidence>
<organism evidence="14 15">
    <name type="scientific">Amphibalanus amphitrite</name>
    <name type="common">Striped barnacle</name>
    <name type="synonym">Balanus amphitrite</name>
    <dbReference type="NCBI Taxonomy" id="1232801"/>
    <lineage>
        <taxon>Eukaryota</taxon>
        <taxon>Metazoa</taxon>
        <taxon>Ecdysozoa</taxon>
        <taxon>Arthropoda</taxon>
        <taxon>Crustacea</taxon>
        <taxon>Multicrustacea</taxon>
        <taxon>Cirripedia</taxon>
        <taxon>Thoracica</taxon>
        <taxon>Thoracicalcarea</taxon>
        <taxon>Balanomorpha</taxon>
        <taxon>Balanoidea</taxon>
        <taxon>Balanidae</taxon>
        <taxon>Amphibalaninae</taxon>
        <taxon>Amphibalanus</taxon>
    </lineage>
</organism>
<gene>
    <name evidence="14" type="ORF">FJT64_013780</name>
</gene>
<keyword evidence="10 12" id="KW-0739">Sodium transport</keyword>
<dbReference type="GO" id="GO:0015280">
    <property type="term" value="F:ligand-gated sodium channel activity"/>
    <property type="evidence" value="ECO:0007669"/>
    <property type="project" value="TreeGrafter"/>
</dbReference>
<evidence type="ECO:0000256" key="2">
    <source>
        <dbReference type="ARBA" id="ARBA00007193"/>
    </source>
</evidence>
<proteinExistence type="inferred from homology"/>
<evidence type="ECO:0000256" key="11">
    <source>
        <dbReference type="ARBA" id="ARBA00023303"/>
    </source>
</evidence>
<evidence type="ECO:0000313" key="15">
    <source>
        <dbReference type="Proteomes" id="UP000440578"/>
    </source>
</evidence>
<keyword evidence="8 12" id="KW-0406">Ion transport</keyword>
<dbReference type="PANTHER" id="PTHR11690">
    <property type="entry name" value="AMILORIDE-SENSITIVE SODIUM CHANNEL-RELATED"/>
    <property type="match status" value="1"/>
</dbReference>
<evidence type="ECO:0000256" key="4">
    <source>
        <dbReference type="ARBA" id="ARBA00022461"/>
    </source>
</evidence>
<keyword evidence="15" id="KW-1185">Reference proteome</keyword>
<feature type="compositionally biased region" description="Basic and acidic residues" evidence="13">
    <location>
        <begin position="402"/>
        <end position="420"/>
    </location>
</feature>
<dbReference type="Pfam" id="PF00858">
    <property type="entry name" value="ASC"/>
    <property type="match status" value="1"/>
</dbReference>
<comment type="caution">
    <text evidence="14">The sequence shown here is derived from an EMBL/GenBank/DDBJ whole genome shotgun (WGS) entry which is preliminary data.</text>
</comment>
<keyword evidence="9" id="KW-0472">Membrane</keyword>
<accession>A0A6A4UZ93</accession>
<evidence type="ECO:0000256" key="6">
    <source>
        <dbReference type="ARBA" id="ARBA00022989"/>
    </source>
</evidence>
<dbReference type="EMBL" id="VIIS01002160">
    <property type="protein sequence ID" value="KAF0287856.1"/>
    <property type="molecule type" value="Genomic_DNA"/>
</dbReference>
<evidence type="ECO:0000256" key="1">
    <source>
        <dbReference type="ARBA" id="ARBA00004141"/>
    </source>
</evidence>
<evidence type="ECO:0000256" key="7">
    <source>
        <dbReference type="ARBA" id="ARBA00023053"/>
    </source>
</evidence>
<evidence type="ECO:0000256" key="8">
    <source>
        <dbReference type="ARBA" id="ARBA00023065"/>
    </source>
</evidence>
<dbReference type="AlphaFoldDB" id="A0A6A4UZ93"/>
<dbReference type="Proteomes" id="UP000440578">
    <property type="component" value="Unassembled WGS sequence"/>
</dbReference>
<keyword evidence="7" id="KW-0915">Sodium</keyword>
<keyword evidence="4 12" id="KW-0894">Sodium channel</keyword>
<dbReference type="InterPro" id="IPR001873">
    <property type="entry name" value="ENaC"/>
</dbReference>
<reference evidence="14 15" key="1">
    <citation type="submission" date="2019-07" db="EMBL/GenBank/DDBJ databases">
        <title>Draft genome assembly of a fouling barnacle, Amphibalanus amphitrite (Darwin, 1854): The first reference genome for Thecostraca.</title>
        <authorList>
            <person name="Kim W."/>
        </authorList>
    </citation>
    <scope>NUCLEOTIDE SEQUENCE [LARGE SCALE GENOMIC DNA]</scope>
    <source>
        <strain evidence="14">SNU_AA5</strain>
        <tissue evidence="14">Soma without cirri and trophi</tissue>
    </source>
</reference>
<evidence type="ECO:0000313" key="14">
    <source>
        <dbReference type="EMBL" id="KAF0287856.1"/>
    </source>
</evidence>
<keyword evidence="11 12" id="KW-0407">Ion channel</keyword>
<keyword evidence="5 12" id="KW-0812">Transmembrane</keyword>
<feature type="region of interest" description="Disordered" evidence="13">
    <location>
        <begin position="322"/>
        <end position="427"/>
    </location>
</feature>